<sequence>MAGKKPAKLAIKGGTASRPFTPKECHKCGKDISAAKDYMTFLEMAWVNNHFARRYRNTHRACIKV</sequence>
<reference evidence="1" key="1">
    <citation type="submission" date="2020-05" db="EMBL/GenBank/DDBJ databases">
        <authorList>
            <person name="Chiriac C."/>
            <person name="Salcher M."/>
            <person name="Ghai R."/>
            <person name="Kavagutti S V."/>
        </authorList>
    </citation>
    <scope>NUCLEOTIDE SEQUENCE</scope>
</reference>
<dbReference type="EMBL" id="LR798289">
    <property type="protein sequence ID" value="CAB5220879.1"/>
    <property type="molecule type" value="Genomic_DNA"/>
</dbReference>
<evidence type="ECO:0000313" key="1">
    <source>
        <dbReference type="EMBL" id="CAB5220879.1"/>
    </source>
</evidence>
<protein>
    <submittedName>
        <fullName evidence="1">Uncharacterized protein</fullName>
    </submittedName>
</protein>
<name>A0A6J7WS68_9CAUD</name>
<organism evidence="1">
    <name type="scientific">uncultured Caudovirales phage</name>
    <dbReference type="NCBI Taxonomy" id="2100421"/>
    <lineage>
        <taxon>Viruses</taxon>
        <taxon>Duplodnaviria</taxon>
        <taxon>Heunggongvirae</taxon>
        <taxon>Uroviricota</taxon>
        <taxon>Caudoviricetes</taxon>
        <taxon>Peduoviridae</taxon>
        <taxon>Maltschvirus</taxon>
        <taxon>Maltschvirus maltsch</taxon>
    </lineage>
</organism>
<proteinExistence type="predicted"/>
<accession>A0A6J7WS68</accession>
<gene>
    <name evidence="1" type="ORF">UFOVP357_42</name>
</gene>